<dbReference type="Gene3D" id="1.10.150.20">
    <property type="entry name" value="5' to 3' exonuclease, C-terminal subdomain"/>
    <property type="match status" value="1"/>
</dbReference>
<accession>A0AAX2QNV6</accession>
<evidence type="ECO:0000313" key="4">
    <source>
        <dbReference type="Proteomes" id="UP000542811"/>
    </source>
</evidence>
<dbReference type="Proteomes" id="UP000542811">
    <property type="component" value="Unassembled WGS sequence"/>
</dbReference>
<dbReference type="SUPFAM" id="SSF47789">
    <property type="entry name" value="C-terminal domain of RNA polymerase alpha subunit"/>
    <property type="match status" value="1"/>
</dbReference>
<organism evidence="2 3">
    <name type="scientific">Rhizobium laguerreae</name>
    <dbReference type="NCBI Taxonomy" id="1076926"/>
    <lineage>
        <taxon>Bacteria</taxon>
        <taxon>Pseudomonadati</taxon>
        <taxon>Pseudomonadota</taxon>
        <taxon>Alphaproteobacteria</taxon>
        <taxon>Hyphomicrobiales</taxon>
        <taxon>Rhizobiaceae</taxon>
        <taxon>Rhizobium/Agrobacterium group</taxon>
        <taxon>Rhizobium</taxon>
    </lineage>
</organism>
<evidence type="ECO:0000313" key="2">
    <source>
        <dbReference type="EMBL" id="TCU26312.1"/>
    </source>
</evidence>
<reference evidence="1 4" key="2">
    <citation type="submission" date="2020-08" db="EMBL/GenBank/DDBJ databases">
        <title>Genomic Encyclopedia of Type Strains, Phase III (KMG-III): the genomes of soil and plant-associated and newly described type strains.</title>
        <authorList>
            <person name="Whitman W."/>
        </authorList>
    </citation>
    <scope>NUCLEOTIDE SEQUENCE [LARGE SCALE GENOMIC DNA]</scope>
    <source>
        <strain evidence="1 4">CECT 8280</strain>
    </source>
</reference>
<dbReference type="EMBL" id="SMBI01000004">
    <property type="protein sequence ID" value="TCU26312.1"/>
    <property type="molecule type" value="Genomic_DNA"/>
</dbReference>
<reference evidence="2 3" key="1">
    <citation type="submission" date="2019-03" db="EMBL/GenBank/DDBJ databases">
        <title>Genomic Encyclopedia of Type Strains, Phase IV (KMG-V): Genome sequencing to study the core and pangenomes of soil and plant-associated prokaryotes.</title>
        <authorList>
            <person name="Whitman W."/>
        </authorList>
    </citation>
    <scope>NUCLEOTIDE SEQUENCE [LARGE SCALE GENOMIC DNA]</scope>
    <source>
        <strain evidence="2 3">FB403</strain>
    </source>
</reference>
<evidence type="ECO:0000313" key="1">
    <source>
        <dbReference type="EMBL" id="MBB3162792.1"/>
    </source>
</evidence>
<gene>
    <name evidence="2" type="ORF">EV131_104463</name>
    <name evidence="1" type="ORF">FHS25_003255</name>
</gene>
<keyword evidence="1" id="KW-0804">Transcription</keyword>
<name>A0AAX2QNV6_9HYPH</name>
<protein>
    <submittedName>
        <fullName evidence="1">DNA-directed RNA polymerase alpha subunit</fullName>
    </submittedName>
    <submittedName>
        <fullName evidence="2">Helix-hairpin-helix protein</fullName>
    </submittedName>
</protein>
<dbReference type="RefSeq" id="WP_245503906.1">
    <property type="nucleotide sequence ID" value="NZ_JAAXQQ010000001.1"/>
</dbReference>
<comment type="caution">
    <text evidence="2">The sequence shown here is derived from an EMBL/GenBank/DDBJ whole genome shotgun (WGS) entry which is preliminary data.</text>
</comment>
<dbReference type="AlphaFoldDB" id="A0AAX2QNV6"/>
<proteinExistence type="predicted"/>
<keyword evidence="1" id="KW-0240">DNA-directed RNA polymerase</keyword>
<dbReference type="Proteomes" id="UP000295021">
    <property type="component" value="Unassembled WGS sequence"/>
</dbReference>
<sequence>MASRPAGKTSKPRAASSDMLARSKIPVWIVKALLSSGIKRVSKLSSMTDDELLALPGIGKRAIELIRSFQSARESGGSQARGLPVRR</sequence>
<dbReference type="GO" id="GO:0000428">
    <property type="term" value="C:DNA-directed RNA polymerase complex"/>
    <property type="evidence" value="ECO:0007669"/>
    <property type="project" value="UniProtKB-KW"/>
</dbReference>
<keyword evidence="4" id="KW-1185">Reference proteome</keyword>
<dbReference type="EMBL" id="JACHXX010000003">
    <property type="protein sequence ID" value="MBB3162792.1"/>
    <property type="molecule type" value="Genomic_DNA"/>
</dbReference>
<evidence type="ECO:0000313" key="3">
    <source>
        <dbReference type="Proteomes" id="UP000295021"/>
    </source>
</evidence>